<accession>A0AAV7TAV0</accession>
<feature type="region of interest" description="Disordered" evidence="1">
    <location>
        <begin position="73"/>
        <end position="115"/>
    </location>
</feature>
<protein>
    <submittedName>
        <fullName evidence="2">Uncharacterized protein</fullName>
    </submittedName>
</protein>
<evidence type="ECO:0000256" key="1">
    <source>
        <dbReference type="SAM" id="MobiDB-lite"/>
    </source>
</evidence>
<feature type="compositionally biased region" description="Basic residues" evidence="1">
    <location>
        <begin position="1"/>
        <end position="13"/>
    </location>
</feature>
<evidence type="ECO:0000313" key="2">
    <source>
        <dbReference type="EMBL" id="KAJ1173737.1"/>
    </source>
</evidence>
<comment type="caution">
    <text evidence="2">The sequence shown here is derived from an EMBL/GenBank/DDBJ whole genome shotgun (WGS) entry which is preliminary data.</text>
</comment>
<evidence type="ECO:0000313" key="3">
    <source>
        <dbReference type="Proteomes" id="UP001066276"/>
    </source>
</evidence>
<dbReference type="AlphaFoldDB" id="A0AAV7TAV0"/>
<feature type="region of interest" description="Disordered" evidence="1">
    <location>
        <begin position="1"/>
        <end position="31"/>
    </location>
</feature>
<keyword evidence="3" id="KW-1185">Reference proteome</keyword>
<feature type="region of interest" description="Disordered" evidence="1">
    <location>
        <begin position="44"/>
        <end position="63"/>
    </location>
</feature>
<organism evidence="2 3">
    <name type="scientific">Pleurodeles waltl</name>
    <name type="common">Iberian ribbed newt</name>
    <dbReference type="NCBI Taxonomy" id="8319"/>
    <lineage>
        <taxon>Eukaryota</taxon>
        <taxon>Metazoa</taxon>
        <taxon>Chordata</taxon>
        <taxon>Craniata</taxon>
        <taxon>Vertebrata</taxon>
        <taxon>Euteleostomi</taxon>
        <taxon>Amphibia</taxon>
        <taxon>Batrachia</taxon>
        <taxon>Caudata</taxon>
        <taxon>Salamandroidea</taxon>
        <taxon>Salamandridae</taxon>
        <taxon>Pleurodelinae</taxon>
        <taxon>Pleurodeles</taxon>
    </lineage>
</organism>
<proteinExistence type="predicted"/>
<gene>
    <name evidence="2" type="ORF">NDU88_005563</name>
</gene>
<name>A0AAV7TAV0_PLEWA</name>
<feature type="compositionally biased region" description="Basic and acidic residues" evidence="1">
    <location>
        <begin position="44"/>
        <end position="59"/>
    </location>
</feature>
<dbReference type="EMBL" id="JANPWB010000007">
    <property type="protein sequence ID" value="KAJ1173737.1"/>
    <property type="molecule type" value="Genomic_DNA"/>
</dbReference>
<reference evidence="2" key="1">
    <citation type="journal article" date="2022" name="bioRxiv">
        <title>Sequencing and chromosome-scale assembly of the giantPleurodeles waltlgenome.</title>
        <authorList>
            <person name="Brown T."/>
            <person name="Elewa A."/>
            <person name="Iarovenko S."/>
            <person name="Subramanian E."/>
            <person name="Araus A.J."/>
            <person name="Petzold A."/>
            <person name="Susuki M."/>
            <person name="Suzuki K.-i.T."/>
            <person name="Hayashi T."/>
            <person name="Toyoda A."/>
            <person name="Oliveira C."/>
            <person name="Osipova E."/>
            <person name="Leigh N.D."/>
            <person name="Simon A."/>
            <person name="Yun M.H."/>
        </authorList>
    </citation>
    <scope>NUCLEOTIDE SEQUENCE</scope>
    <source>
        <strain evidence="2">20211129_DDA</strain>
        <tissue evidence="2">Liver</tissue>
    </source>
</reference>
<dbReference type="Proteomes" id="UP001066276">
    <property type="component" value="Chromosome 4_1"/>
</dbReference>
<feature type="compositionally biased region" description="Low complexity" evidence="1">
    <location>
        <begin position="83"/>
        <end position="101"/>
    </location>
</feature>
<sequence>MDRPRLSRSRHTLGHQCSRSGTYPHPHSGDVGLRKALLAVVRERRGEREAADGRRDTAVPKRTAAVSVEVEAAAAPGPPAAEPAPDVGPTATPGGAAEEGGQTVWVWSRAADTRT</sequence>